<keyword evidence="1" id="KW-1133">Transmembrane helix</keyword>
<comment type="caution">
    <text evidence="2">The sequence shown here is derived from an EMBL/GenBank/DDBJ whole genome shotgun (WGS) entry which is preliminary data.</text>
</comment>
<sequence length="64" mass="7273">MKQQQKDVFMTLLTGLGAALGLVAYFLCTYLFHKYETISALSIFGLAMIFRVIGYFIDQMLAKK</sequence>
<evidence type="ECO:0000313" key="2">
    <source>
        <dbReference type="EMBL" id="PST35579.1"/>
    </source>
</evidence>
<evidence type="ECO:0000256" key="1">
    <source>
        <dbReference type="SAM" id="Phobius"/>
    </source>
</evidence>
<keyword evidence="1" id="KW-0472">Membrane</keyword>
<dbReference type="Proteomes" id="UP000241201">
    <property type="component" value="Unassembled WGS sequence"/>
</dbReference>
<accession>A0A2T3FJW4</accession>
<name>A0A2T3FJW4_9FIRM</name>
<gene>
    <name evidence="2" type="ORF">C7U55_12780</name>
</gene>
<dbReference type="AlphaFoldDB" id="A0A2T3FJW4"/>
<reference evidence="3" key="1">
    <citation type="submission" date="2018-03" db="EMBL/GenBank/DDBJ databases">
        <title>Lachnoclostridium SNUG30370 gen.nov., sp.nov., isolated from human faeces.</title>
        <authorList>
            <person name="Seo B."/>
            <person name="Jeon K."/>
            <person name="Ko G."/>
        </authorList>
    </citation>
    <scope>NUCLEOTIDE SEQUENCE [LARGE SCALE GENOMIC DNA]</scope>
    <source>
        <strain evidence="3">SNUG30370</strain>
    </source>
</reference>
<proteinExistence type="predicted"/>
<feature type="transmembrane region" description="Helical" evidence="1">
    <location>
        <begin position="38"/>
        <end position="57"/>
    </location>
</feature>
<evidence type="ECO:0000313" key="3">
    <source>
        <dbReference type="Proteomes" id="UP000241201"/>
    </source>
</evidence>
<dbReference type="GeneID" id="77471954"/>
<keyword evidence="1" id="KW-0812">Transmembrane</keyword>
<feature type="transmembrane region" description="Helical" evidence="1">
    <location>
        <begin position="12"/>
        <end position="32"/>
    </location>
</feature>
<dbReference type="RefSeq" id="WP_106988881.1">
    <property type="nucleotide sequence ID" value="NZ_DAWBWI010000385.1"/>
</dbReference>
<keyword evidence="3" id="KW-1185">Reference proteome</keyword>
<organism evidence="2 3">
    <name type="scientific">Faecalibacillus faecis</name>
    <dbReference type="NCBI Taxonomy" id="1982628"/>
    <lineage>
        <taxon>Bacteria</taxon>
        <taxon>Bacillati</taxon>
        <taxon>Bacillota</taxon>
        <taxon>Erysipelotrichia</taxon>
        <taxon>Erysipelotrichales</taxon>
        <taxon>Coprobacillaceae</taxon>
        <taxon>Faecalibacillus</taxon>
    </lineage>
</organism>
<dbReference type="EMBL" id="PYLP01000030">
    <property type="protein sequence ID" value="PST35579.1"/>
    <property type="molecule type" value="Genomic_DNA"/>
</dbReference>
<protein>
    <submittedName>
        <fullName evidence="2">Uncharacterized protein</fullName>
    </submittedName>
</protein>